<feature type="region of interest" description="Disordered" evidence="5">
    <location>
        <begin position="142"/>
        <end position="176"/>
    </location>
</feature>
<dbReference type="PROSITE" id="PS00028">
    <property type="entry name" value="ZINC_FINGER_C2H2_1"/>
    <property type="match status" value="1"/>
</dbReference>
<dbReference type="SUPFAM" id="SSF57667">
    <property type="entry name" value="beta-beta-alpha zinc fingers"/>
    <property type="match status" value="1"/>
</dbReference>
<dbReference type="PROSITE" id="PS50157">
    <property type="entry name" value="ZINC_FINGER_C2H2_2"/>
    <property type="match status" value="1"/>
</dbReference>
<evidence type="ECO:0000256" key="3">
    <source>
        <dbReference type="ARBA" id="ARBA00022833"/>
    </source>
</evidence>
<dbReference type="GO" id="GO:0008270">
    <property type="term" value="F:zinc ion binding"/>
    <property type="evidence" value="ECO:0007669"/>
    <property type="project" value="UniProtKB-KW"/>
</dbReference>
<evidence type="ECO:0000313" key="7">
    <source>
        <dbReference type="EMBL" id="RPB16956.1"/>
    </source>
</evidence>
<dbReference type="PANTHER" id="PTHR47251:SF1">
    <property type="entry name" value="FINGER DOMAIN PROTEIN, PUTATIVE (AFU_ORTHOLOGUE AFUA_3G04180)-RELATED"/>
    <property type="match status" value="1"/>
</dbReference>
<feature type="compositionally biased region" description="Basic and acidic residues" evidence="5">
    <location>
        <begin position="165"/>
        <end position="176"/>
    </location>
</feature>
<organism evidence="7 8">
    <name type="scientific">Morchella conica CCBAS932</name>
    <dbReference type="NCBI Taxonomy" id="1392247"/>
    <lineage>
        <taxon>Eukaryota</taxon>
        <taxon>Fungi</taxon>
        <taxon>Dikarya</taxon>
        <taxon>Ascomycota</taxon>
        <taxon>Pezizomycotina</taxon>
        <taxon>Pezizomycetes</taxon>
        <taxon>Pezizales</taxon>
        <taxon>Morchellaceae</taxon>
        <taxon>Morchella</taxon>
    </lineage>
</organism>
<keyword evidence="8" id="KW-1185">Reference proteome</keyword>
<keyword evidence="3" id="KW-0862">Zinc</keyword>
<feature type="region of interest" description="Disordered" evidence="5">
    <location>
        <begin position="50"/>
        <end position="90"/>
    </location>
</feature>
<dbReference type="InParanoid" id="A0A3N4L2B1"/>
<evidence type="ECO:0000313" key="8">
    <source>
        <dbReference type="Proteomes" id="UP000277580"/>
    </source>
</evidence>
<feature type="region of interest" description="Disordered" evidence="5">
    <location>
        <begin position="1"/>
        <end position="24"/>
    </location>
</feature>
<evidence type="ECO:0000259" key="6">
    <source>
        <dbReference type="PROSITE" id="PS50157"/>
    </source>
</evidence>
<dbReference type="STRING" id="1392247.A0A3N4L2B1"/>
<dbReference type="Pfam" id="PF12171">
    <property type="entry name" value="zf-C2H2_jaz"/>
    <property type="match status" value="1"/>
</dbReference>
<feature type="domain" description="C2H2-type" evidence="6">
    <location>
        <begin position="31"/>
        <end position="60"/>
    </location>
</feature>
<sequence length="176" mass="19281">MSRLTGEGGGRTSGGIPPPKTESAVQARKSFYCELCSKGYSRMNEFEAHENSYDHQHKKRFQEMKAMQRDPSTAEKRRERERRQDEKAGVITIKPLKLAADEKKAGGFKKGGFKSAFGNEEEKKVVPAASIGGFKKAFAAPEEQKVAGAGAAATAEEESDTGDEGYERYDPAKPTD</sequence>
<keyword evidence="1" id="KW-0479">Metal-binding</keyword>
<dbReference type="EMBL" id="ML119107">
    <property type="protein sequence ID" value="RPB16956.1"/>
    <property type="molecule type" value="Genomic_DNA"/>
</dbReference>
<proteinExistence type="predicted"/>
<feature type="compositionally biased region" description="Acidic residues" evidence="5">
    <location>
        <begin position="155"/>
        <end position="164"/>
    </location>
</feature>
<evidence type="ECO:0000256" key="2">
    <source>
        <dbReference type="ARBA" id="ARBA00022771"/>
    </source>
</evidence>
<dbReference type="AlphaFoldDB" id="A0A3N4L2B1"/>
<reference evidence="7 8" key="1">
    <citation type="journal article" date="2018" name="Nat. Ecol. Evol.">
        <title>Pezizomycetes genomes reveal the molecular basis of ectomycorrhizal truffle lifestyle.</title>
        <authorList>
            <person name="Murat C."/>
            <person name="Payen T."/>
            <person name="Noel B."/>
            <person name="Kuo A."/>
            <person name="Morin E."/>
            <person name="Chen J."/>
            <person name="Kohler A."/>
            <person name="Krizsan K."/>
            <person name="Balestrini R."/>
            <person name="Da Silva C."/>
            <person name="Montanini B."/>
            <person name="Hainaut M."/>
            <person name="Levati E."/>
            <person name="Barry K.W."/>
            <person name="Belfiori B."/>
            <person name="Cichocki N."/>
            <person name="Clum A."/>
            <person name="Dockter R.B."/>
            <person name="Fauchery L."/>
            <person name="Guy J."/>
            <person name="Iotti M."/>
            <person name="Le Tacon F."/>
            <person name="Lindquist E.A."/>
            <person name="Lipzen A."/>
            <person name="Malagnac F."/>
            <person name="Mello A."/>
            <person name="Molinier V."/>
            <person name="Miyauchi S."/>
            <person name="Poulain J."/>
            <person name="Riccioni C."/>
            <person name="Rubini A."/>
            <person name="Sitrit Y."/>
            <person name="Splivallo R."/>
            <person name="Traeger S."/>
            <person name="Wang M."/>
            <person name="Zifcakova L."/>
            <person name="Wipf D."/>
            <person name="Zambonelli A."/>
            <person name="Paolocci F."/>
            <person name="Nowrousian M."/>
            <person name="Ottonello S."/>
            <person name="Baldrian P."/>
            <person name="Spatafora J.W."/>
            <person name="Henrissat B."/>
            <person name="Nagy L.G."/>
            <person name="Aury J.M."/>
            <person name="Wincker P."/>
            <person name="Grigoriev I.V."/>
            <person name="Bonfante P."/>
            <person name="Martin F.M."/>
        </authorList>
    </citation>
    <scope>NUCLEOTIDE SEQUENCE [LARGE SCALE GENOMIC DNA]</scope>
    <source>
        <strain evidence="7 8">CCBAS932</strain>
    </source>
</reference>
<dbReference type="OrthoDB" id="4822at2759"/>
<dbReference type="Proteomes" id="UP000277580">
    <property type="component" value="Unassembled WGS sequence"/>
</dbReference>
<evidence type="ECO:0000256" key="5">
    <source>
        <dbReference type="SAM" id="MobiDB-lite"/>
    </source>
</evidence>
<name>A0A3N4L2B1_9PEZI</name>
<dbReference type="PANTHER" id="PTHR47251">
    <property type="entry name" value="FINGER DOMAIN PROTEIN, PUTATIVE (AFU_ORTHOLOGUE AFUA_3G04180)-RELATED"/>
    <property type="match status" value="1"/>
</dbReference>
<dbReference type="InterPro" id="IPR022755">
    <property type="entry name" value="Znf_C2H2_jaz"/>
</dbReference>
<keyword evidence="2 4" id="KW-0863">Zinc-finger</keyword>
<gene>
    <name evidence="7" type="ORF">P167DRAFT_602112</name>
</gene>
<dbReference type="InterPro" id="IPR036236">
    <property type="entry name" value="Znf_C2H2_sf"/>
</dbReference>
<protein>
    <recommendedName>
        <fullName evidence="6">C2H2-type domain-containing protein</fullName>
    </recommendedName>
</protein>
<accession>A0A3N4L2B1</accession>
<feature type="compositionally biased region" description="Basic and acidic residues" evidence="5">
    <location>
        <begin position="50"/>
        <end position="88"/>
    </location>
</feature>
<dbReference type="InterPro" id="IPR013087">
    <property type="entry name" value="Znf_C2H2_type"/>
</dbReference>
<evidence type="ECO:0000256" key="4">
    <source>
        <dbReference type="PROSITE-ProRule" id="PRU00042"/>
    </source>
</evidence>
<feature type="compositionally biased region" description="Gly residues" evidence="5">
    <location>
        <begin position="1"/>
        <end position="13"/>
    </location>
</feature>
<evidence type="ECO:0000256" key="1">
    <source>
        <dbReference type="ARBA" id="ARBA00022723"/>
    </source>
</evidence>